<sequence length="159" mass="17624">MAEFLVSHVLFFGQVEADHIVPSGTVEYDLSKNHSTEAAFSQAEKDLQMARQKIKNMSSLSLPTGKTKEDMELRDTSSPPGSLESAAPTTKGNTDDEPIDKSKLEILPVPSRPAVFVKWKEPDGHILKMRAMAKQSGKKYAQRLAGVKGRKPVVYRDRL</sequence>
<dbReference type="EMBL" id="JASBWV010000014">
    <property type="protein sequence ID" value="KAJ9122798.1"/>
    <property type="molecule type" value="Genomic_DNA"/>
</dbReference>
<organism evidence="1 2">
    <name type="scientific">Naganishia onofrii</name>
    <dbReference type="NCBI Taxonomy" id="1851511"/>
    <lineage>
        <taxon>Eukaryota</taxon>
        <taxon>Fungi</taxon>
        <taxon>Dikarya</taxon>
        <taxon>Basidiomycota</taxon>
        <taxon>Agaricomycotina</taxon>
        <taxon>Tremellomycetes</taxon>
        <taxon>Filobasidiales</taxon>
        <taxon>Filobasidiaceae</taxon>
        <taxon>Naganishia</taxon>
    </lineage>
</organism>
<comment type="caution">
    <text evidence="1">The sequence shown here is derived from an EMBL/GenBank/DDBJ whole genome shotgun (WGS) entry which is preliminary data.</text>
</comment>
<protein>
    <submittedName>
        <fullName evidence="1">Uncharacterized protein</fullName>
    </submittedName>
</protein>
<gene>
    <name evidence="1" type="ORF">QFC24_004229</name>
</gene>
<proteinExistence type="predicted"/>
<reference evidence="1" key="1">
    <citation type="submission" date="2023-04" db="EMBL/GenBank/DDBJ databases">
        <title>Draft Genome sequencing of Naganishia species isolated from polar environments using Oxford Nanopore Technology.</title>
        <authorList>
            <person name="Leo P."/>
            <person name="Venkateswaran K."/>
        </authorList>
    </citation>
    <scope>NUCLEOTIDE SEQUENCE</scope>
    <source>
        <strain evidence="1">DBVPG 5303</strain>
    </source>
</reference>
<evidence type="ECO:0000313" key="2">
    <source>
        <dbReference type="Proteomes" id="UP001234202"/>
    </source>
</evidence>
<keyword evidence="2" id="KW-1185">Reference proteome</keyword>
<name>A0ACC2XFH9_9TREE</name>
<dbReference type="Proteomes" id="UP001234202">
    <property type="component" value="Unassembled WGS sequence"/>
</dbReference>
<accession>A0ACC2XFH9</accession>
<evidence type="ECO:0000313" key="1">
    <source>
        <dbReference type="EMBL" id="KAJ9122798.1"/>
    </source>
</evidence>